<evidence type="ECO:0000313" key="2">
    <source>
        <dbReference type="Proteomes" id="UP000037035"/>
    </source>
</evidence>
<comment type="caution">
    <text evidence="1">The sequence shown here is derived from an EMBL/GenBank/DDBJ whole genome shotgun (WGS) entry which is preliminary data.</text>
</comment>
<sequence length="470" mass="53698">MSFLCVSECFGTFQSHTQHNTCGPETGFKPGNLNSILYHVLYLKHLLSARTFTTILLIQSSALTSHYSTLTKYLPLITGPNLCSIPFSDTKFSSLGTSSFKSLVETQIHPALTCPHRHDNTSSSCEEHFVNALICSQYLFHVYPIAHEAWCWVPFDAQNQGSLFQNIRTIILLSSSLSCFTSSSSFYQSAVPAFLFLLFQHNTLVTSLFQLHHLYHAQPQFSLSFSFSDSIKSKSAALNLKSSLVQSLSLKIVSPFQHLHSRAEIQFSIRALLELAWRMKQMLPNIHSPQIFHGGRKGLFLLECMLKQESAPTRLSTYLSEIKMTIIHFKWHCLVKSCKEKFKISKKELWEVWCLWCSPLETIFPLMIFPSQTIYCESYHFYSHLVCISLLSIFGISYKKIFSKYSDSLGSDLMDLTSKMSYSYHLKIVTVYPTTNTCVSKVREELRAYEMYMYDRGTAKSTGKKTRGIE</sequence>
<dbReference type="Proteomes" id="UP000037035">
    <property type="component" value="Unassembled WGS sequence"/>
</dbReference>
<keyword evidence="2" id="KW-1185">Reference proteome</keyword>
<organism evidence="1 2">
    <name type="scientific">Puccinia sorghi</name>
    <dbReference type="NCBI Taxonomy" id="27349"/>
    <lineage>
        <taxon>Eukaryota</taxon>
        <taxon>Fungi</taxon>
        <taxon>Dikarya</taxon>
        <taxon>Basidiomycota</taxon>
        <taxon>Pucciniomycotina</taxon>
        <taxon>Pucciniomycetes</taxon>
        <taxon>Pucciniales</taxon>
        <taxon>Pucciniaceae</taxon>
        <taxon>Puccinia</taxon>
    </lineage>
</organism>
<dbReference type="EMBL" id="LAVV01007054">
    <property type="protein sequence ID" value="KNZ57273.1"/>
    <property type="molecule type" value="Genomic_DNA"/>
</dbReference>
<dbReference type="AlphaFoldDB" id="A0A0L6V939"/>
<name>A0A0L6V939_9BASI</name>
<accession>A0A0L6V939</accession>
<dbReference type="VEuPathDB" id="FungiDB:VP01_2196g2"/>
<proteinExistence type="predicted"/>
<protein>
    <submittedName>
        <fullName evidence="1">Uncharacterized protein</fullName>
    </submittedName>
</protein>
<evidence type="ECO:0000313" key="1">
    <source>
        <dbReference type="EMBL" id="KNZ57273.1"/>
    </source>
</evidence>
<reference evidence="1 2" key="1">
    <citation type="submission" date="2015-08" db="EMBL/GenBank/DDBJ databases">
        <title>Next Generation Sequencing and Analysis of the Genome of Puccinia sorghi L Schw, the Causal Agent of Maize Common Rust.</title>
        <authorList>
            <person name="Rochi L."/>
            <person name="Burguener G."/>
            <person name="Darino M."/>
            <person name="Turjanski A."/>
            <person name="Kreff E."/>
            <person name="Dieguez M.J."/>
            <person name="Sacco F."/>
        </authorList>
    </citation>
    <scope>NUCLEOTIDE SEQUENCE [LARGE SCALE GENOMIC DNA]</scope>
    <source>
        <strain evidence="1 2">RO10H11247</strain>
    </source>
</reference>
<gene>
    <name evidence="1" type="ORF">VP01_2196g2</name>
</gene>